<protein>
    <submittedName>
        <fullName evidence="9">Uncharacterized protein</fullName>
    </submittedName>
</protein>
<dbReference type="EMBL" id="JBJUIK010000011">
    <property type="protein sequence ID" value="KAL3511525.1"/>
    <property type="molecule type" value="Genomic_DNA"/>
</dbReference>
<comment type="caution">
    <text evidence="9">The sequence shown here is derived from an EMBL/GenBank/DDBJ whole genome shotgun (WGS) entry which is preliminary data.</text>
</comment>
<feature type="compositionally biased region" description="Low complexity" evidence="5">
    <location>
        <begin position="2329"/>
        <end position="2340"/>
    </location>
</feature>
<dbReference type="InterPro" id="IPR041679">
    <property type="entry name" value="DNA2/NAM7-like_C"/>
</dbReference>
<evidence type="ECO:0000313" key="10">
    <source>
        <dbReference type="Proteomes" id="UP001630127"/>
    </source>
</evidence>
<evidence type="ECO:0000256" key="4">
    <source>
        <dbReference type="ARBA" id="ARBA00022840"/>
    </source>
</evidence>
<keyword evidence="3" id="KW-0347">Helicase</keyword>
<dbReference type="Pfam" id="PF13086">
    <property type="entry name" value="AAA_11"/>
    <property type="match status" value="1"/>
</dbReference>
<evidence type="ECO:0000313" key="9">
    <source>
        <dbReference type="EMBL" id="KAL3511525.1"/>
    </source>
</evidence>
<gene>
    <name evidence="9" type="ORF">ACH5RR_024242</name>
</gene>
<evidence type="ECO:0000259" key="6">
    <source>
        <dbReference type="Pfam" id="PF13086"/>
    </source>
</evidence>
<dbReference type="InterPro" id="IPR041677">
    <property type="entry name" value="DNA2/NAM7_AAA_11"/>
</dbReference>
<keyword evidence="4" id="KW-0067">ATP-binding</keyword>
<dbReference type="Pfam" id="PF23576">
    <property type="entry name" value="SEN1_barrel"/>
    <property type="match status" value="1"/>
</dbReference>
<organism evidence="9 10">
    <name type="scientific">Cinchona calisaya</name>
    <dbReference type="NCBI Taxonomy" id="153742"/>
    <lineage>
        <taxon>Eukaryota</taxon>
        <taxon>Viridiplantae</taxon>
        <taxon>Streptophyta</taxon>
        <taxon>Embryophyta</taxon>
        <taxon>Tracheophyta</taxon>
        <taxon>Spermatophyta</taxon>
        <taxon>Magnoliopsida</taxon>
        <taxon>eudicotyledons</taxon>
        <taxon>Gunneridae</taxon>
        <taxon>Pentapetalae</taxon>
        <taxon>asterids</taxon>
        <taxon>lamiids</taxon>
        <taxon>Gentianales</taxon>
        <taxon>Rubiaceae</taxon>
        <taxon>Cinchonoideae</taxon>
        <taxon>Cinchoneae</taxon>
        <taxon>Cinchona</taxon>
    </lineage>
</organism>
<sequence length="2365" mass="265569">MGKKVIARRVLLERWRGIEEEDDDDQGQDLIKRRRLRQLKEEWFSDAFNFLVGLPNDKHIWCGFWDLMGPLLETFYNYSNDEPCDSSLKILWARISEEMQHCSQCICQHHQTQETYNAEYEPSSIGPLLEVVRTLDEERISKNLNDINAKVTRGEYNPAHENAEVVCVMFEVLMFPYLLDDQSLAAEFEKFIEAIDNSHELTLAGHQHYPGVYALLFLKSRRARSIGFRMAGHMGKLRRSADLDPLQPLLKKCIDFLETEIMPSAAEACRPRVQLDRITVWLGIKALLGFLEPPVFEEGILDRYPVFLSIVLNHITDDSLEFSYAVNCLRLLFEMLGCKLWLRSSLPPSVMRNTLLGQCFHTQNEKSHKEIFDLFQPFLQSLEALQDGEHEKQRRHFLYFLLHQVTVSSNFSILMRKKACQIALLIVHRGYKMRPPCPPYECAHMWGPSLVSSLKDSSLHISLRQPAFDLIQALIVSDASALVATILNEHLLLRNERVILIEGNDENEELFFDNDIEEETSCWNGFHLQSKSTMLAYEEWLCIPMLWFDVLVGIDPLILPLSFAKAVFWAISRFSMVEAENSSAMSVSIGDLMTTCASELSHLFQWKVPSGSDDGGDGAESKNSISVSKMYMPLIRIFRRLTSHYIVRMEQGGLRKQWTWEPMMADSLILLLVDPNDNERQVSRVILEQLSGQKGLTCGLQFLCSSQSSLSAIFLGLGHALKLVHLDSVLLNFQTLHHLFFVLCKLIKEGNSSTEPIAGSSPGVINVSQFSSQGGFLRQPVFNSKMDNLNSSVVSSTVWEKFCLLVSEMAWPSVLKCLAKGKAFKDHKISQMTSVRLLEILPVIFGKLCGDSGIMMKVIIDMKWLHDLMDWGRSSLAVVSRYWKQTLFSLLGLLKKSCCNISASAIRSIEKLLSSDNVTFDEMNDQVASLSLLLMDEGCFTYNKSNMKSESLFFKELLPARKFSVEIVEPFSSKGAEMHAIDSEKLVGKERTNVVILPDDDKEPVMAAIDKVQSHLGMSLHSFDDKVGCPNPVGRTLCSNKEHDSGTGFLGFPSQTLYDGGTKGIPDLIVQKPETTDKPEGRQQPAPHIRLTSINSKEKEIYPKHSKNYCCPVQSVSELKLSDESSLSGRTGSSKSELGCNLKTSVDTNNFKSKDQQGIDKVLGRTETVINEVVYDREDDSWEFAFFKSARPEKSLFSKPRNTGAKRQVIQLNLPVENRFGNWRVNVGTRRFKAPRLDDWYKPILELDYFATVGLASEDKAGKMVSKLKEVPVCFKSPDEYVEVFRPLILEEFKAQLHSSFEEMASVDEMCHGDLSVLSVERIDDFHIVRCVHDDIDSAGSRSFLENDLVLLTRKSLPRSSHDVHMVGKVERREIDNKRKLGILVIRLYLQNGCSRLNRARKFLVERSKWCISRLMSITPQLREFQALSSLREIPLLPIILNPTSHLHGVDDSRRENLGRLSQPLQLVLKSSYNGCQLKAISAAIGSLDLRKDFELSLIQGPPGTGKTRTILGIVSGLLALSQTRDEKRSASRDPYCATMGGMLSRSQMNQSAAIARAWQDAALAKQLHEDEARNTESTGCCARGRVLICAQSNAAVDELVSRISTEGLNGCDGLMYKPYLVRVGNGKSVHPNSLPFFIDTLVDQRVAKERVNDGKTEASSDSVSVLRSNLESLVDRIRFYEVKRANLRDGDSKIRSLLDGTVEGDDMQELTDTEVEAKLRILYDKKKAIYKDLSHAQAQDKKASEESKALKHKLRRAILKEAEVVVTTLSGCGGDLYGVCAESISSHKFSSSSESTLFDAVVIDEAAQALEPATLIPLQLLKSKGTRCIMVGDPKQLPATVLSNIASKYLFQCSMFERLQRAGHPVIMLTQQYRMHPEICRFPALHFYDGKLKNGDQMSSKAATFHETLSLGPYMFFDVIDGQECHGKNSGSLSLYNECEADAAVEVLRFFKKRYPLEFVGVRIGVITPYKSQLSVLRSRFSSAFGSAILGEMEFNTVDGFQGREVDILVLSTVRAAELCSQSPRFNSSSIGFVADVRRMNVALTRAKFSLWIFGNARTLQTNENWASLLKDAKERKLARQVRRPYNCIFKSAASEIPAVEGPGNNLRQLQCAEKVKAVGKQADLQKKNVKDTCEKKRKYITSEAPVDAVTGEREHVLPSLETTVKESKRKVMNNHDVPLIKNVASAVVEDNESQISKGLNSSFTRSQVSNDGTSGNRISAMKIKEGAFDVGNGKMDGNLNNDTQHLEKVKSENYKHLKRVVSLKCLEPSKHGKRPLKMDAVLTPPERSLKVVDRSDLDEASGLVELPKDTTMKRKQQRDAVDALLSSSLISSKKPQSSAKSVPVRTLSSASVENREKVQGRKI</sequence>
<dbReference type="CDD" id="cd18042">
    <property type="entry name" value="DEXXQc_SETX"/>
    <property type="match status" value="1"/>
</dbReference>
<dbReference type="PANTHER" id="PTHR10887:SF495">
    <property type="entry name" value="HELICASE SENATAXIN ISOFORM X1-RELATED"/>
    <property type="match status" value="1"/>
</dbReference>
<dbReference type="CDD" id="cd18808">
    <property type="entry name" value="SF1_C_Upf1"/>
    <property type="match status" value="1"/>
</dbReference>
<reference evidence="9 10" key="1">
    <citation type="submission" date="2024-11" db="EMBL/GenBank/DDBJ databases">
        <title>A near-complete genome assembly of Cinchona calisaya.</title>
        <authorList>
            <person name="Lian D.C."/>
            <person name="Zhao X.W."/>
            <person name="Wei L."/>
        </authorList>
    </citation>
    <scope>NUCLEOTIDE SEQUENCE [LARGE SCALE GENOMIC DNA]</scope>
    <source>
        <tissue evidence="9">Nenye</tissue>
    </source>
</reference>
<dbReference type="GO" id="GO:0004386">
    <property type="term" value="F:helicase activity"/>
    <property type="evidence" value="ECO:0007669"/>
    <property type="project" value="UniProtKB-KW"/>
</dbReference>
<evidence type="ECO:0000256" key="1">
    <source>
        <dbReference type="ARBA" id="ARBA00022741"/>
    </source>
</evidence>
<dbReference type="GO" id="GO:0005694">
    <property type="term" value="C:chromosome"/>
    <property type="evidence" value="ECO:0007669"/>
    <property type="project" value="UniProtKB-ARBA"/>
</dbReference>
<dbReference type="GO" id="GO:0016787">
    <property type="term" value="F:hydrolase activity"/>
    <property type="evidence" value="ECO:0007669"/>
    <property type="project" value="UniProtKB-KW"/>
</dbReference>
<feature type="compositionally biased region" description="Basic and acidic residues" evidence="5">
    <location>
        <begin position="2355"/>
        <end position="2365"/>
    </location>
</feature>
<accession>A0ABD2YZM7</accession>
<dbReference type="GO" id="GO:0005524">
    <property type="term" value="F:ATP binding"/>
    <property type="evidence" value="ECO:0007669"/>
    <property type="project" value="UniProtKB-KW"/>
</dbReference>
<dbReference type="InterPro" id="IPR045055">
    <property type="entry name" value="DNA2/NAM7-like"/>
</dbReference>
<keyword evidence="2" id="KW-0378">Hydrolase</keyword>
<dbReference type="InterPro" id="IPR047187">
    <property type="entry name" value="SF1_C_Upf1"/>
</dbReference>
<dbReference type="Proteomes" id="UP001630127">
    <property type="component" value="Unassembled WGS sequence"/>
</dbReference>
<dbReference type="Gene3D" id="3.40.50.300">
    <property type="entry name" value="P-loop containing nucleotide triphosphate hydrolases"/>
    <property type="match status" value="2"/>
</dbReference>
<evidence type="ECO:0000259" key="8">
    <source>
        <dbReference type="Pfam" id="PF23576"/>
    </source>
</evidence>
<feature type="region of interest" description="Disordered" evidence="5">
    <location>
        <begin position="2329"/>
        <end position="2365"/>
    </location>
</feature>
<dbReference type="Pfam" id="PF13087">
    <property type="entry name" value="AAA_12"/>
    <property type="match status" value="1"/>
</dbReference>
<dbReference type="InterPro" id="IPR056474">
    <property type="entry name" value="SEN1_barrel"/>
</dbReference>
<keyword evidence="10" id="KW-1185">Reference proteome</keyword>
<proteinExistence type="predicted"/>
<keyword evidence="1" id="KW-0547">Nucleotide-binding</keyword>
<evidence type="ECO:0000259" key="7">
    <source>
        <dbReference type="Pfam" id="PF13087"/>
    </source>
</evidence>
<name>A0ABD2YZM7_9GENT</name>
<dbReference type="PANTHER" id="PTHR10887">
    <property type="entry name" value="DNA2/NAM7 HELICASE FAMILY"/>
    <property type="match status" value="1"/>
</dbReference>
<dbReference type="FunFam" id="3.40.50.300:FF:000326">
    <property type="entry name" value="P-loop containing nucleoside triphosphate hydrolase"/>
    <property type="match status" value="1"/>
</dbReference>
<feature type="domain" description="DNA2/NAM7 helicase helicase" evidence="6">
    <location>
        <begin position="1473"/>
        <end position="1845"/>
    </location>
</feature>
<dbReference type="SUPFAM" id="SSF52540">
    <property type="entry name" value="P-loop containing nucleoside triphosphate hydrolases"/>
    <property type="match status" value="1"/>
</dbReference>
<evidence type="ECO:0000256" key="2">
    <source>
        <dbReference type="ARBA" id="ARBA00022801"/>
    </source>
</evidence>
<evidence type="ECO:0000256" key="5">
    <source>
        <dbReference type="SAM" id="MobiDB-lite"/>
    </source>
</evidence>
<dbReference type="InterPro" id="IPR027417">
    <property type="entry name" value="P-loop_NTPase"/>
</dbReference>
<feature type="domain" description="DNA2/NAM7 helicase-like C-terminal" evidence="7">
    <location>
        <begin position="1853"/>
        <end position="2058"/>
    </location>
</feature>
<feature type="domain" description="Helicase SEN1 beta-barrel" evidence="8">
    <location>
        <begin position="1311"/>
        <end position="1415"/>
    </location>
</feature>
<evidence type="ECO:0000256" key="3">
    <source>
        <dbReference type="ARBA" id="ARBA00022806"/>
    </source>
</evidence>